<keyword evidence="2" id="KW-1185">Reference proteome</keyword>
<organism evidence="1 2">
    <name type="scientific">Chaetoceros tenuissimus</name>
    <dbReference type="NCBI Taxonomy" id="426638"/>
    <lineage>
        <taxon>Eukaryota</taxon>
        <taxon>Sar</taxon>
        <taxon>Stramenopiles</taxon>
        <taxon>Ochrophyta</taxon>
        <taxon>Bacillariophyta</taxon>
        <taxon>Coscinodiscophyceae</taxon>
        <taxon>Chaetocerotophycidae</taxon>
        <taxon>Chaetocerotales</taxon>
        <taxon>Chaetocerotaceae</taxon>
        <taxon>Chaetoceros</taxon>
    </lineage>
</organism>
<dbReference type="PANTHER" id="PTHR13271">
    <property type="entry name" value="UNCHARACTERIZED PUTATIVE METHYLTRANSFERASE"/>
    <property type="match status" value="1"/>
</dbReference>
<reference evidence="1 2" key="1">
    <citation type="journal article" date="2021" name="Sci. Rep.">
        <title>The genome of the diatom Chaetoceros tenuissimus carries an ancient integrated fragment of an extant virus.</title>
        <authorList>
            <person name="Hongo Y."/>
            <person name="Kimura K."/>
            <person name="Takaki Y."/>
            <person name="Yoshida Y."/>
            <person name="Baba S."/>
            <person name="Kobayashi G."/>
            <person name="Nagasaki K."/>
            <person name="Hano T."/>
            <person name="Tomaru Y."/>
        </authorList>
    </citation>
    <scope>NUCLEOTIDE SEQUENCE [LARGE SCALE GENOMIC DNA]</scope>
    <source>
        <strain evidence="1 2">NIES-3715</strain>
    </source>
</reference>
<dbReference type="GO" id="GO:0016279">
    <property type="term" value="F:protein-lysine N-methyltransferase activity"/>
    <property type="evidence" value="ECO:0007669"/>
    <property type="project" value="TreeGrafter"/>
</dbReference>
<dbReference type="PANTHER" id="PTHR13271:SF137">
    <property type="entry name" value="SET DOMAIN-CONTAINING PROTEIN"/>
    <property type="match status" value="1"/>
</dbReference>
<dbReference type="CDD" id="cd10527">
    <property type="entry name" value="SET_LSMT"/>
    <property type="match status" value="1"/>
</dbReference>
<protein>
    <recommendedName>
        <fullName evidence="3">SET domain-containing protein</fullName>
    </recommendedName>
</protein>
<proteinExistence type="predicted"/>
<evidence type="ECO:0008006" key="3">
    <source>
        <dbReference type="Google" id="ProtNLM"/>
    </source>
</evidence>
<sequence>MALQHSHAFQAPAFLNFYGSSSRKCLRAISSIRATTVSNNGDLSSFKDWCIEKGIITPLDLDLKNDDYRFMKYSKDNERPETIDGPILRVPLKACIVAESPEALAIRLAEEKRVGDESEFAAYINVLPKITSDSLQSMPRFWSQDKLEKVSEFDGGYIYQKAMASKQKCKEMNIDEWALACVNSRANFLLDKGYAMTPVLDMLNHDFSSKTRGSILEDELFLSVDKKFEKGDEVFISYGSFSNLETLCEYGFVDSNQNPYNKEFVDVRMIRKEPVRVTIDNNGALDSGSLALLRSYLTPESVVMEKLLMDDTLTQTAVFAKPISDEIEEEVFSFIASFVDGAIYEAKEGINWAVDNNDDILKRYLAARVEVLMKGIEFMKNKFPDLIY</sequence>
<evidence type="ECO:0000313" key="2">
    <source>
        <dbReference type="Proteomes" id="UP001054902"/>
    </source>
</evidence>
<dbReference type="InterPro" id="IPR050600">
    <property type="entry name" value="SETD3_SETD6_MTase"/>
</dbReference>
<name>A0AAD3HFJ7_9STRA</name>
<dbReference type="AlphaFoldDB" id="A0AAD3HFJ7"/>
<dbReference type="EMBL" id="BLLK01000071">
    <property type="protein sequence ID" value="GFH61143.1"/>
    <property type="molecule type" value="Genomic_DNA"/>
</dbReference>
<accession>A0AAD3HFJ7</accession>
<dbReference type="SUPFAM" id="SSF82199">
    <property type="entry name" value="SET domain"/>
    <property type="match status" value="1"/>
</dbReference>
<dbReference type="Proteomes" id="UP001054902">
    <property type="component" value="Unassembled WGS sequence"/>
</dbReference>
<evidence type="ECO:0000313" key="1">
    <source>
        <dbReference type="EMBL" id="GFH61143.1"/>
    </source>
</evidence>
<comment type="caution">
    <text evidence="1">The sequence shown here is derived from an EMBL/GenBank/DDBJ whole genome shotgun (WGS) entry which is preliminary data.</text>
</comment>
<gene>
    <name evidence="1" type="ORF">CTEN210_17619</name>
</gene>
<dbReference type="Gene3D" id="3.90.1410.10">
    <property type="entry name" value="set domain protein methyltransferase, domain 1"/>
    <property type="match status" value="1"/>
</dbReference>
<dbReference type="InterPro" id="IPR046341">
    <property type="entry name" value="SET_dom_sf"/>
</dbReference>